<feature type="transmembrane region" description="Helical" evidence="1">
    <location>
        <begin position="45"/>
        <end position="66"/>
    </location>
</feature>
<protein>
    <submittedName>
        <fullName evidence="2">Uncharacterized protein</fullName>
    </submittedName>
</protein>
<keyword evidence="1" id="KW-1133">Transmembrane helix</keyword>
<feature type="transmembrane region" description="Helical" evidence="1">
    <location>
        <begin position="12"/>
        <end position="33"/>
    </location>
</feature>
<reference evidence="2" key="1">
    <citation type="submission" date="2016-04" db="EMBL/GenBank/DDBJ databases">
        <authorList>
            <person name="Evans L.H."/>
            <person name="Alamgir A."/>
            <person name="Owens N."/>
            <person name="Weber N.D."/>
            <person name="Virtaneva K."/>
            <person name="Barbian K."/>
            <person name="Babar A."/>
            <person name="Rosenke K."/>
        </authorList>
    </citation>
    <scope>NUCLEOTIDE SEQUENCE</scope>
    <source>
        <strain evidence="2">86-2</strain>
    </source>
</reference>
<accession>A0A212JE27</accession>
<evidence type="ECO:0000313" key="2">
    <source>
        <dbReference type="EMBL" id="SBV97505.1"/>
    </source>
</evidence>
<organism evidence="2">
    <name type="scientific">uncultured Dysgonomonas sp</name>
    <dbReference type="NCBI Taxonomy" id="206096"/>
    <lineage>
        <taxon>Bacteria</taxon>
        <taxon>Pseudomonadati</taxon>
        <taxon>Bacteroidota</taxon>
        <taxon>Bacteroidia</taxon>
        <taxon>Bacteroidales</taxon>
        <taxon>Dysgonomonadaceae</taxon>
        <taxon>Dysgonomonas</taxon>
        <taxon>environmental samples</taxon>
    </lineage>
</organism>
<dbReference type="RefSeq" id="WP_291030457.1">
    <property type="nucleotide sequence ID" value="NZ_CABTJG010000001.1"/>
</dbReference>
<keyword evidence="1" id="KW-0472">Membrane</keyword>
<keyword evidence="1" id="KW-0812">Transmembrane</keyword>
<dbReference type="AlphaFoldDB" id="A0A212JE27"/>
<proteinExistence type="predicted"/>
<dbReference type="EMBL" id="FLUL01000001">
    <property type="protein sequence ID" value="SBV97505.1"/>
    <property type="molecule type" value="Genomic_DNA"/>
</dbReference>
<name>A0A212JE27_9BACT</name>
<gene>
    <name evidence="2" type="ORF">KL86DYS2_11284</name>
</gene>
<evidence type="ECO:0000256" key="1">
    <source>
        <dbReference type="SAM" id="Phobius"/>
    </source>
</evidence>
<sequence>MKNFKRKKIAYFFIFIAVFAASIAVVMLLWNALIPSIIGWTSINYWQAAGLMILSRLLLGGFGRFGKFGRHPRHDKRNEDFYYWHALRAKMKDMPLSERREYIRKHMRERCERRGFESDMANDNKE</sequence>